<name>A0A6L7DGI3_9HELI</name>
<organism evidence="2 3">
    <name type="scientific">Helicobacter saguini</name>
    <dbReference type="NCBI Taxonomy" id="1548018"/>
    <lineage>
        <taxon>Bacteria</taxon>
        <taxon>Pseudomonadati</taxon>
        <taxon>Campylobacterota</taxon>
        <taxon>Epsilonproteobacteria</taxon>
        <taxon>Campylobacterales</taxon>
        <taxon>Helicobacteraceae</taxon>
        <taxon>Helicobacter</taxon>
    </lineage>
</organism>
<evidence type="ECO:0000313" key="2">
    <source>
        <dbReference type="EMBL" id="MWV69518.1"/>
    </source>
</evidence>
<proteinExistence type="predicted"/>
<gene>
    <name evidence="2" type="ORF">DCO61_05720</name>
</gene>
<evidence type="ECO:0000256" key="1">
    <source>
        <dbReference type="SAM" id="Phobius"/>
    </source>
</evidence>
<evidence type="ECO:0000313" key="3">
    <source>
        <dbReference type="Proteomes" id="UP000477070"/>
    </source>
</evidence>
<dbReference type="AlphaFoldDB" id="A0A6L7DGI3"/>
<accession>A0A6L7DGI3</accession>
<comment type="caution">
    <text evidence="2">The sequence shown here is derived from an EMBL/GenBank/DDBJ whole genome shotgun (WGS) entry which is preliminary data.</text>
</comment>
<sequence>MLSYKKFVILTVIMPPIFIALLCTLLYLYDPLQLFHKPYLRPVSFMADSRLQDKGVIDFYDFNSVILGSSIFVNMSPKEANALLSNLSINENGGGGKALEVARFYRI</sequence>
<feature type="transmembrane region" description="Helical" evidence="1">
    <location>
        <begin position="7"/>
        <end position="29"/>
    </location>
</feature>
<dbReference type="RefSeq" id="WP_118949205.1">
    <property type="nucleotide sequence ID" value="NZ_QBIU01000001.1"/>
</dbReference>
<reference evidence="2 3" key="1">
    <citation type="submission" date="2019-12" db="EMBL/GenBank/DDBJ databases">
        <title>Multi-Generational Helicobacter saguini Isolates.</title>
        <authorList>
            <person name="Mannion A."/>
            <person name="Shen Z."/>
            <person name="Fox J.G."/>
        </authorList>
    </citation>
    <scope>NUCLEOTIDE SEQUENCE [LARGE SCALE GENOMIC DNA]</scope>
    <source>
        <strain evidence="3">16-048 (F4)</strain>
    </source>
</reference>
<dbReference type="EMBL" id="QBIU01000001">
    <property type="protein sequence ID" value="MWV69518.1"/>
    <property type="molecule type" value="Genomic_DNA"/>
</dbReference>
<keyword evidence="1" id="KW-0812">Transmembrane</keyword>
<dbReference type="Proteomes" id="UP000477070">
    <property type="component" value="Unassembled WGS sequence"/>
</dbReference>
<keyword evidence="1" id="KW-1133">Transmembrane helix</keyword>
<protein>
    <submittedName>
        <fullName evidence="2">Uncharacterized protein</fullName>
    </submittedName>
</protein>
<keyword evidence="1" id="KW-0472">Membrane</keyword>